<evidence type="ECO:0000256" key="3">
    <source>
        <dbReference type="ARBA" id="ARBA00022692"/>
    </source>
</evidence>
<protein>
    <recommendedName>
        <fullName evidence="8">Citrate transporter-like domain-containing protein</fullName>
    </recommendedName>
</protein>
<dbReference type="PANTHER" id="PTHR43652:SF2">
    <property type="entry name" value="BASIC AMINO ACID ANTIPORTER YFCC-RELATED"/>
    <property type="match status" value="1"/>
</dbReference>
<evidence type="ECO:0000256" key="4">
    <source>
        <dbReference type="ARBA" id="ARBA00022989"/>
    </source>
</evidence>
<dbReference type="InterPro" id="IPR001898">
    <property type="entry name" value="SLC13A/DASS"/>
</dbReference>
<dbReference type="PROSITE" id="PS01271">
    <property type="entry name" value="NA_SULFATE"/>
    <property type="match status" value="1"/>
</dbReference>
<feature type="transmembrane region" description="Helical" evidence="6">
    <location>
        <begin position="6"/>
        <end position="26"/>
    </location>
</feature>
<evidence type="ECO:0000313" key="7">
    <source>
        <dbReference type="EMBL" id="GAG65403.1"/>
    </source>
</evidence>
<dbReference type="InterPro" id="IPR031312">
    <property type="entry name" value="Na/sul_symport_CS"/>
</dbReference>
<evidence type="ECO:0008006" key="8">
    <source>
        <dbReference type="Google" id="ProtNLM"/>
    </source>
</evidence>
<accession>X0ZY48</accession>
<feature type="non-terminal residue" evidence="7">
    <location>
        <position position="1"/>
    </location>
</feature>
<proteinExistence type="predicted"/>
<sequence length="113" mass="12353">LTLHTPVYILLGLVFIITMTLSDLMNNAATTVVMAPIAATLAQSLQLNVDPFLMTVAVAASCSFLTPISHQNNTLVMGPGGYKFFDYFRMGILLEIIVLLVSVPTILWVWPVK</sequence>
<comment type="caution">
    <text evidence="7">The sequence shown here is derived from an EMBL/GenBank/DDBJ whole genome shotgun (WGS) entry which is preliminary data.</text>
</comment>
<keyword evidence="5 6" id="KW-0472">Membrane</keyword>
<evidence type="ECO:0000256" key="6">
    <source>
        <dbReference type="SAM" id="Phobius"/>
    </source>
</evidence>
<keyword evidence="4 6" id="KW-1133">Transmembrane helix</keyword>
<evidence type="ECO:0000256" key="5">
    <source>
        <dbReference type="ARBA" id="ARBA00023136"/>
    </source>
</evidence>
<keyword evidence="2" id="KW-0813">Transport</keyword>
<dbReference type="PANTHER" id="PTHR43652">
    <property type="entry name" value="BASIC AMINO ACID ANTIPORTER YFCC-RELATED"/>
    <property type="match status" value="1"/>
</dbReference>
<evidence type="ECO:0000256" key="2">
    <source>
        <dbReference type="ARBA" id="ARBA00022448"/>
    </source>
</evidence>
<dbReference type="EMBL" id="BART01009251">
    <property type="protein sequence ID" value="GAG65403.1"/>
    <property type="molecule type" value="Genomic_DNA"/>
</dbReference>
<feature type="transmembrane region" description="Helical" evidence="6">
    <location>
        <begin position="88"/>
        <end position="110"/>
    </location>
</feature>
<evidence type="ECO:0000256" key="1">
    <source>
        <dbReference type="ARBA" id="ARBA00004141"/>
    </source>
</evidence>
<dbReference type="GO" id="GO:0022857">
    <property type="term" value="F:transmembrane transporter activity"/>
    <property type="evidence" value="ECO:0007669"/>
    <property type="project" value="InterPro"/>
</dbReference>
<dbReference type="GO" id="GO:0005886">
    <property type="term" value="C:plasma membrane"/>
    <property type="evidence" value="ECO:0007669"/>
    <property type="project" value="TreeGrafter"/>
</dbReference>
<organism evidence="7">
    <name type="scientific">marine sediment metagenome</name>
    <dbReference type="NCBI Taxonomy" id="412755"/>
    <lineage>
        <taxon>unclassified sequences</taxon>
        <taxon>metagenomes</taxon>
        <taxon>ecological metagenomes</taxon>
    </lineage>
</organism>
<dbReference type="InterPro" id="IPR051679">
    <property type="entry name" value="DASS-Related_Transporters"/>
</dbReference>
<keyword evidence="3 6" id="KW-0812">Transmembrane</keyword>
<name>X0ZY48_9ZZZZ</name>
<dbReference type="Pfam" id="PF00939">
    <property type="entry name" value="Na_sulph_symp"/>
    <property type="match status" value="1"/>
</dbReference>
<dbReference type="AlphaFoldDB" id="X0ZY48"/>
<reference evidence="7" key="1">
    <citation type="journal article" date="2014" name="Front. Microbiol.">
        <title>High frequency of phylogenetically diverse reductive dehalogenase-homologous genes in deep subseafloor sedimentary metagenomes.</title>
        <authorList>
            <person name="Kawai M."/>
            <person name="Futagami T."/>
            <person name="Toyoda A."/>
            <person name="Takaki Y."/>
            <person name="Nishi S."/>
            <person name="Hori S."/>
            <person name="Arai W."/>
            <person name="Tsubouchi T."/>
            <person name="Morono Y."/>
            <person name="Uchiyama I."/>
            <person name="Ito T."/>
            <person name="Fujiyama A."/>
            <person name="Inagaki F."/>
            <person name="Takami H."/>
        </authorList>
    </citation>
    <scope>NUCLEOTIDE SEQUENCE</scope>
    <source>
        <strain evidence="7">Expedition CK06-06</strain>
    </source>
</reference>
<comment type="subcellular location">
    <subcellularLocation>
        <location evidence="1">Membrane</location>
        <topology evidence="1">Multi-pass membrane protein</topology>
    </subcellularLocation>
</comment>
<gene>
    <name evidence="7" type="ORF">S01H4_20557</name>
</gene>